<reference evidence="8" key="1">
    <citation type="submission" date="2020-03" db="EMBL/GenBank/DDBJ databases">
        <title>Studies in the Genomics of Life Span.</title>
        <authorList>
            <person name="Glass D."/>
        </authorList>
    </citation>
    <scope>NUCLEOTIDE SEQUENCE</scope>
    <source>
        <strain evidence="8">SUZIE</strain>
        <tissue evidence="8">Muscle</tissue>
    </source>
</reference>
<dbReference type="PROSITE" id="PS50011">
    <property type="entry name" value="PROTEIN_KINASE_DOM"/>
    <property type="match status" value="1"/>
</dbReference>
<dbReference type="InterPro" id="IPR011009">
    <property type="entry name" value="Kinase-like_dom_sf"/>
</dbReference>
<dbReference type="EMBL" id="JAATJV010211720">
    <property type="protein sequence ID" value="MBZ3873780.1"/>
    <property type="molecule type" value="Genomic_DNA"/>
</dbReference>
<keyword evidence="2" id="KW-0067">ATP-binding</keyword>
<evidence type="ECO:0000256" key="2">
    <source>
        <dbReference type="ARBA" id="ARBA00022840"/>
    </source>
</evidence>
<protein>
    <recommendedName>
        <fullName evidence="3">Serine/threonine kinase-like domain-containing protein STKLD1</fullName>
    </recommendedName>
    <alternativeName>
        <fullName evidence="5">Serine/threonine kinase-like domain-containing protein 1</fullName>
    </alternativeName>
    <alternativeName>
        <fullName evidence="4">Sugen kinase 071</fullName>
    </alternativeName>
</protein>
<feature type="domain" description="Protein kinase" evidence="7">
    <location>
        <begin position="80"/>
        <end position="382"/>
    </location>
</feature>
<dbReference type="PANTHER" id="PTHR24363">
    <property type="entry name" value="SERINE/THREONINE PROTEIN KINASE"/>
    <property type="match status" value="1"/>
</dbReference>
<evidence type="ECO:0000259" key="7">
    <source>
        <dbReference type="PROSITE" id="PS50011"/>
    </source>
</evidence>
<dbReference type="PANTHER" id="PTHR24363:SF5">
    <property type="entry name" value="SERINE_THREONINE KINASE-LIKE DOMAIN-CONTAINING PROTEIN STKLD1"/>
    <property type="match status" value="1"/>
</dbReference>
<dbReference type="InterPro" id="IPR016024">
    <property type="entry name" value="ARM-type_fold"/>
</dbReference>
<name>A0AA41SUZ8_SCICA</name>
<dbReference type="InterPro" id="IPR000719">
    <property type="entry name" value="Prot_kinase_dom"/>
</dbReference>
<organism evidence="8 9">
    <name type="scientific">Sciurus carolinensis</name>
    <name type="common">Eastern gray squirrel</name>
    <dbReference type="NCBI Taxonomy" id="30640"/>
    <lineage>
        <taxon>Eukaryota</taxon>
        <taxon>Metazoa</taxon>
        <taxon>Chordata</taxon>
        <taxon>Craniata</taxon>
        <taxon>Vertebrata</taxon>
        <taxon>Euteleostomi</taxon>
        <taxon>Mammalia</taxon>
        <taxon>Eutheria</taxon>
        <taxon>Euarchontoglires</taxon>
        <taxon>Glires</taxon>
        <taxon>Rodentia</taxon>
        <taxon>Sciuromorpha</taxon>
        <taxon>Sciuridae</taxon>
        <taxon>Sciurinae</taxon>
        <taxon>Sciurini</taxon>
        <taxon>Sciurus</taxon>
    </lineage>
</organism>
<evidence type="ECO:0000256" key="5">
    <source>
        <dbReference type="ARBA" id="ARBA00081628"/>
    </source>
</evidence>
<dbReference type="AlphaFoldDB" id="A0AA41SUZ8"/>
<feature type="region of interest" description="Disordered" evidence="6">
    <location>
        <begin position="1"/>
        <end position="33"/>
    </location>
</feature>
<keyword evidence="8" id="KW-0808">Transferase</keyword>
<dbReference type="GO" id="GO:0005524">
    <property type="term" value="F:ATP binding"/>
    <property type="evidence" value="ECO:0007669"/>
    <property type="project" value="UniProtKB-KW"/>
</dbReference>
<keyword evidence="9" id="KW-1185">Reference proteome</keyword>
<dbReference type="SUPFAM" id="SSF48371">
    <property type="entry name" value="ARM repeat"/>
    <property type="match status" value="1"/>
</dbReference>
<gene>
    <name evidence="8" type="ORF">SUZIE_124650</name>
</gene>
<proteinExistence type="predicted"/>
<evidence type="ECO:0000256" key="6">
    <source>
        <dbReference type="SAM" id="MobiDB-lite"/>
    </source>
</evidence>
<dbReference type="FunFam" id="1.10.510.10:FF:001115">
    <property type="entry name" value="Serine/threonine kinase like domain containing 1"/>
    <property type="match status" value="1"/>
</dbReference>
<dbReference type="SUPFAM" id="SSF56112">
    <property type="entry name" value="Protein kinase-like (PK-like)"/>
    <property type="match status" value="1"/>
</dbReference>
<evidence type="ECO:0000256" key="3">
    <source>
        <dbReference type="ARBA" id="ARBA00072818"/>
    </source>
</evidence>
<dbReference type="Gene3D" id="1.10.510.10">
    <property type="entry name" value="Transferase(Phosphotransferase) domain 1"/>
    <property type="match status" value="1"/>
</dbReference>
<accession>A0AA41SUZ8</accession>
<sequence length="791" mass="87794">MGTGADTAEHLPSRVRLPALTPGEDIGGQRRELEKEHEVIESFRIGLGERGSDYTSEGFSDSLGLVLYCRMRGDSANPTGAILYELSPGTLGVNLVVEELATEAKLVIKQVECLDEHQANEALEELMPLLKLQHTHISLYRELFITWNSEELEQVLGNVGQSGCWKQGMRHSPWPLGASRVPDPAGCFELAPVEQHLCGPPLRQSTAFPLLVSPLLQWVQEILGQVLDALEYLHGLNIIHRNLKPSNISLVSKNHCRLQDLSANSLMTHRAKWSVRAEEDPFQKSWMAPEALDFTFSQMSDVWSLGCIMLDMASCSFLDATEAMHLRKSLRQSSSGLKAVLKTMEEKQIPDVETFSSLLPLMLQISPSDRITIRAVVHMTFVSGSFKSSCVAMTLHQQVVPELITSMLLEGNVASILEAMEKFPSRPEVQLKAIKRLLQIPENQLGLPWPMELVELVVNIMKQHERILDLQLCACSLLLRVLGQAVLVQDAEAQVPWDSSMISTLLSIMRSHSDSDQLIIQGYSLLTIISSQEMASEELQKPGLFELILEHLDRFSKDRDICLSALGLLWSLLVDVAIVNKAPVVKITALVMQVLDTHPADAEMAEAGCAVLWLLSLLGCMSEWQFEKAVMLFLQSIRLSQERVLLVNNAYRGLASLAKVSELAAFHMVVPQEGGSGLNLLQETYQLHKDDPEVVENLCMLLAHLTFYKEILPELESNGIRALVQEIQGRFTSSLEPAYPFQELVSYAEKVFLSLEAALPSPQERELLGAAEGEAAAPEVPILLEGQPHLP</sequence>
<evidence type="ECO:0000256" key="1">
    <source>
        <dbReference type="ARBA" id="ARBA00022741"/>
    </source>
</evidence>
<comment type="caution">
    <text evidence="8">The sequence shown here is derived from an EMBL/GenBank/DDBJ whole genome shotgun (WGS) entry which is preliminary data.</text>
</comment>
<dbReference type="GO" id="GO:0004674">
    <property type="term" value="F:protein serine/threonine kinase activity"/>
    <property type="evidence" value="ECO:0007669"/>
    <property type="project" value="TreeGrafter"/>
</dbReference>
<keyword evidence="8" id="KW-0418">Kinase</keyword>
<evidence type="ECO:0000313" key="9">
    <source>
        <dbReference type="Proteomes" id="UP001166674"/>
    </source>
</evidence>
<dbReference type="FunFam" id="1.25.10.10:FF:000579">
    <property type="entry name" value="Serine/threonine kinase like domain containing 1"/>
    <property type="match status" value="1"/>
</dbReference>
<dbReference type="CDD" id="cd00180">
    <property type="entry name" value="PKc"/>
    <property type="match status" value="1"/>
</dbReference>
<dbReference type="Proteomes" id="UP001166674">
    <property type="component" value="Unassembled WGS sequence"/>
</dbReference>
<keyword evidence="1" id="KW-0547">Nucleotide-binding</keyword>
<dbReference type="Pfam" id="PF00069">
    <property type="entry name" value="Pkinase"/>
    <property type="match status" value="1"/>
</dbReference>
<evidence type="ECO:0000313" key="8">
    <source>
        <dbReference type="EMBL" id="MBZ3873780.1"/>
    </source>
</evidence>
<dbReference type="InterPro" id="IPR011989">
    <property type="entry name" value="ARM-like"/>
</dbReference>
<evidence type="ECO:0000256" key="4">
    <source>
        <dbReference type="ARBA" id="ARBA00079669"/>
    </source>
</evidence>
<dbReference type="Gene3D" id="1.25.10.10">
    <property type="entry name" value="Leucine-rich Repeat Variant"/>
    <property type="match status" value="1"/>
</dbReference>